<feature type="transmembrane region" description="Helical" evidence="1">
    <location>
        <begin position="283"/>
        <end position="299"/>
    </location>
</feature>
<gene>
    <name evidence="3" type="ORF">HQ865_21195</name>
</gene>
<proteinExistence type="predicted"/>
<sequence>MTTPAYMRIRPWQHLLYLVLLAFGCAILGVLISLVVIRVIYGSAMVMPVITMTDNGDPHFLGAFRIFLGLGNTLFTFFVSAVVFAQFISGEPQRYFRTRTYVPPVLFLVTVAIMVFMLPVIDITAYFNQKMTLPAGLQGLEKWIRDAEKQNEAVVKMVLDMKNTGDLLLSVFIVGILPALSEEFFFRGCMQTIFMRWTKNVHATVWITAFIFSFIHFEFLGFVPRFLLGAALGYVFAWSGSIWPSVLLHCLNNSISVVGYYLYQRKLIAADPDSNTPMFSQMWVYVVCAIAAVGVMLLFRKITIDKHLATDNGEELDQAVHID</sequence>
<keyword evidence="3" id="KW-0482">Metalloprotease</keyword>
<evidence type="ECO:0000256" key="1">
    <source>
        <dbReference type="SAM" id="Phobius"/>
    </source>
</evidence>
<feature type="transmembrane region" description="Helical" evidence="1">
    <location>
        <begin position="105"/>
        <end position="127"/>
    </location>
</feature>
<reference evidence="3 4" key="1">
    <citation type="submission" date="2020-05" db="EMBL/GenBank/DDBJ databases">
        <title>Mucilaginibacter mali sp. nov.</title>
        <authorList>
            <person name="Kim H.S."/>
            <person name="Lee K.C."/>
            <person name="Suh M.K."/>
            <person name="Kim J.-S."/>
            <person name="Han K.-I."/>
            <person name="Eom M.K."/>
            <person name="Shin Y.K."/>
            <person name="Lee J.-S."/>
        </authorList>
    </citation>
    <scope>NUCLEOTIDE SEQUENCE [LARGE SCALE GENOMIC DNA]</scope>
    <source>
        <strain evidence="3 4">G2-14</strain>
    </source>
</reference>
<keyword evidence="4" id="KW-1185">Reference proteome</keyword>
<feature type="transmembrane region" description="Helical" evidence="1">
    <location>
        <begin position="61"/>
        <end position="84"/>
    </location>
</feature>
<dbReference type="EMBL" id="CP054139">
    <property type="protein sequence ID" value="QKJ32170.1"/>
    <property type="molecule type" value="Genomic_DNA"/>
</dbReference>
<evidence type="ECO:0000259" key="2">
    <source>
        <dbReference type="Pfam" id="PF02517"/>
    </source>
</evidence>
<evidence type="ECO:0000313" key="3">
    <source>
        <dbReference type="EMBL" id="QKJ32170.1"/>
    </source>
</evidence>
<dbReference type="Proteomes" id="UP000505355">
    <property type="component" value="Chromosome"/>
</dbReference>
<protein>
    <submittedName>
        <fullName evidence="3">CPBP family intramembrane metalloprotease</fullName>
    </submittedName>
</protein>
<keyword evidence="3" id="KW-0645">Protease</keyword>
<dbReference type="PANTHER" id="PTHR43592:SF15">
    <property type="entry name" value="CAAX AMINO TERMINAL PROTEASE FAMILY PROTEIN"/>
    <property type="match status" value="1"/>
</dbReference>
<dbReference type="Pfam" id="PF02517">
    <property type="entry name" value="Rce1-like"/>
    <property type="match status" value="1"/>
</dbReference>
<dbReference type="InterPro" id="IPR003675">
    <property type="entry name" value="Rce1/LyrA-like_dom"/>
</dbReference>
<dbReference type="AlphaFoldDB" id="A0A7D4QMX6"/>
<dbReference type="KEGG" id="mmab:HQ865_21195"/>
<keyword evidence="1" id="KW-0472">Membrane</keyword>
<name>A0A7D4QMX6_9SPHI</name>
<evidence type="ECO:0000313" key="4">
    <source>
        <dbReference type="Proteomes" id="UP000505355"/>
    </source>
</evidence>
<dbReference type="GO" id="GO:0006508">
    <property type="term" value="P:proteolysis"/>
    <property type="evidence" value="ECO:0007669"/>
    <property type="project" value="UniProtKB-KW"/>
</dbReference>
<keyword evidence="1" id="KW-0812">Transmembrane</keyword>
<organism evidence="3 4">
    <name type="scientific">Mucilaginibacter mali</name>
    <dbReference type="NCBI Taxonomy" id="2740462"/>
    <lineage>
        <taxon>Bacteria</taxon>
        <taxon>Pseudomonadati</taxon>
        <taxon>Bacteroidota</taxon>
        <taxon>Sphingobacteriia</taxon>
        <taxon>Sphingobacteriales</taxon>
        <taxon>Sphingobacteriaceae</taxon>
        <taxon>Mucilaginibacter</taxon>
    </lineage>
</organism>
<dbReference type="GO" id="GO:0080120">
    <property type="term" value="P:CAAX-box protein maturation"/>
    <property type="evidence" value="ECO:0007669"/>
    <property type="project" value="UniProtKB-ARBA"/>
</dbReference>
<feature type="transmembrane region" description="Helical" evidence="1">
    <location>
        <begin position="15"/>
        <end position="41"/>
    </location>
</feature>
<keyword evidence="1" id="KW-1133">Transmembrane helix</keyword>
<dbReference type="GO" id="GO:0008237">
    <property type="term" value="F:metallopeptidase activity"/>
    <property type="evidence" value="ECO:0007669"/>
    <property type="project" value="UniProtKB-KW"/>
</dbReference>
<dbReference type="GO" id="GO:0004175">
    <property type="term" value="F:endopeptidase activity"/>
    <property type="evidence" value="ECO:0007669"/>
    <property type="project" value="UniProtKB-ARBA"/>
</dbReference>
<feature type="transmembrane region" description="Helical" evidence="1">
    <location>
        <begin position="167"/>
        <end position="185"/>
    </location>
</feature>
<accession>A0A7D4QMX6</accession>
<dbReference type="RefSeq" id="WP_173416821.1">
    <property type="nucleotide sequence ID" value="NZ_CP054139.1"/>
</dbReference>
<keyword evidence="3" id="KW-0378">Hydrolase</keyword>
<feature type="domain" description="CAAX prenyl protease 2/Lysostaphin resistance protein A-like" evidence="2">
    <location>
        <begin position="167"/>
        <end position="254"/>
    </location>
</feature>
<dbReference type="PANTHER" id="PTHR43592">
    <property type="entry name" value="CAAX AMINO TERMINAL PROTEASE"/>
    <property type="match status" value="1"/>
</dbReference>